<dbReference type="PANTHER" id="PTHR34390">
    <property type="entry name" value="UPF0442 PROTEIN YJJB-RELATED"/>
    <property type="match status" value="1"/>
</dbReference>
<dbReference type="Pfam" id="PF06738">
    <property type="entry name" value="ThrE"/>
    <property type="match status" value="1"/>
</dbReference>
<protein>
    <submittedName>
        <fullName evidence="8">Membrane spanning protein</fullName>
    </submittedName>
</protein>
<evidence type="ECO:0000256" key="5">
    <source>
        <dbReference type="ARBA" id="ARBA00023136"/>
    </source>
</evidence>
<dbReference type="AlphaFoldDB" id="A0A2X3KDU0"/>
<keyword evidence="5" id="KW-0472">Membrane</keyword>
<organism evidence="8 9">
    <name type="scientific">Clostridium perfringens</name>
    <dbReference type="NCBI Taxonomy" id="1502"/>
    <lineage>
        <taxon>Bacteria</taxon>
        <taxon>Bacillati</taxon>
        <taxon>Bacillota</taxon>
        <taxon>Clostridia</taxon>
        <taxon>Eubacteriales</taxon>
        <taxon>Clostridiaceae</taxon>
        <taxon>Clostridium</taxon>
    </lineage>
</organism>
<dbReference type="InterPro" id="IPR010619">
    <property type="entry name" value="ThrE-like_N"/>
</dbReference>
<dbReference type="GO" id="GO:0015744">
    <property type="term" value="P:succinate transport"/>
    <property type="evidence" value="ECO:0007669"/>
    <property type="project" value="TreeGrafter"/>
</dbReference>
<dbReference type="Proteomes" id="UP000250234">
    <property type="component" value="Unassembled WGS sequence"/>
</dbReference>
<comment type="similarity">
    <text evidence="6">Belongs to the ThrE exporter (TC 2.A.79) family.</text>
</comment>
<evidence type="ECO:0000313" key="9">
    <source>
        <dbReference type="Proteomes" id="UP000250234"/>
    </source>
</evidence>
<name>A0A2X3KDU0_CLOPF</name>
<dbReference type="GO" id="GO:0005886">
    <property type="term" value="C:plasma membrane"/>
    <property type="evidence" value="ECO:0007669"/>
    <property type="project" value="UniProtKB-SubCell"/>
</dbReference>
<evidence type="ECO:0000256" key="4">
    <source>
        <dbReference type="ARBA" id="ARBA00022989"/>
    </source>
</evidence>
<gene>
    <name evidence="8" type="ORF">NCTC8081_03447</name>
</gene>
<dbReference type="InterPro" id="IPR050539">
    <property type="entry name" value="ThrE_Dicarb/AminoAcid_Exp"/>
</dbReference>
<comment type="subcellular location">
    <subcellularLocation>
        <location evidence="1">Cell membrane</location>
        <topology evidence="1">Multi-pass membrane protein</topology>
    </subcellularLocation>
</comment>
<dbReference type="EMBL" id="UAWO01000011">
    <property type="protein sequence ID" value="SQC85650.1"/>
    <property type="molecule type" value="Genomic_DNA"/>
</dbReference>
<keyword evidence="4" id="KW-1133">Transmembrane helix</keyword>
<reference evidence="8 9" key="1">
    <citation type="submission" date="2018-06" db="EMBL/GenBank/DDBJ databases">
        <authorList>
            <consortium name="Pathogen Informatics"/>
            <person name="Doyle S."/>
        </authorList>
    </citation>
    <scope>NUCLEOTIDE SEQUENCE [LARGE SCALE GENOMIC DNA]</scope>
    <source>
        <strain evidence="8 9">NCTC8081</strain>
    </source>
</reference>
<evidence type="ECO:0000256" key="2">
    <source>
        <dbReference type="ARBA" id="ARBA00022475"/>
    </source>
</evidence>
<evidence type="ECO:0000259" key="7">
    <source>
        <dbReference type="Pfam" id="PF06738"/>
    </source>
</evidence>
<evidence type="ECO:0000256" key="3">
    <source>
        <dbReference type="ARBA" id="ARBA00022692"/>
    </source>
</evidence>
<sequence>MLENGAETYRVEETMSRICLAYGIEKVDVFVIPTNIIITIKTYKNAISRTRRVTSRTINLDKIAKLNNLSREVAFNKVSIEDAEKKLSSIADEKNILLK</sequence>
<keyword evidence="2" id="KW-1003">Cell membrane</keyword>
<feature type="domain" description="Threonine/serine exporter-like N-terminal" evidence="7">
    <location>
        <begin position="1"/>
        <end position="95"/>
    </location>
</feature>
<proteinExistence type="inferred from homology"/>
<evidence type="ECO:0000256" key="1">
    <source>
        <dbReference type="ARBA" id="ARBA00004651"/>
    </source>
</evidence>
<accession>A0A2X3KDU0</accession>
<dbReference type="PANTHER" id="PTHR34390:SF2">
    <property type="entry name" value="SUCCINATE TRANSPORTER SUBUNIT YJJP-RELATED"/>
    <property type="match status" value="1"/>
</dbReference>
<dbReference type="GO" id="GO:0022857">
    <property type="term" value="F:transmembrane transporter activity"/>
    <property type="evidence" value="ECO:0007669"/>
    <property type="project" value="InterPro"/>
</dbReference>
<evidence type="ECO:0000313" key="8">
    <source>
        <dbReference type="EMBL" id="SQC85650.1"/>
    </source>
</evidence>
<evidence type="ECO:0000256" key="6">
    <source>
        <dbReference type="ARBA" id="ARBA00034125"/>
    </source>
</evidence>
<keyword evidence="3" id="KW-0812">Transmembrane</keyword>